<protein>
    <submittedName>
        <fullName evidence="2">Putative HTH transcriptional regulator</fullName>
    </submittedName>
</protein>
<accession>A0A7W6HVZ3</accession>
<evidence type="ECO:0000313" key="3">
    <source>
        <dbReference type="Proteomes" id="UP000546007"/>
    </source>
</evidence>
<dbReference type="RefSeq" id="WP_124315572.1">
    <property type="nucleotide sequence ID" value="NZ_AP028155.1"/>
</dbReference>
<name>A0A7W6HVZ3_9BACT</name>
<evidence type="ECO:0000313" key="2">
    <source>
        <dbReference type="EMBL" id="MBB4025988.1"/>
    </source>
</evidence>
<proteinExistence type="predicted"/>
<dbReference type="AlphaFoldDB" id="A0A7W6HVZ3"/>
<dbReference type="InterPro" id="IPR036388">
    <property type="entry name" value="WH-like_DNA-bd_sf"/>
</dbReference>
<dbReference type="InterPro" id="IPR036390">
    <property type="entry name" value="WH_DNA-bd_sf"/>
</dbReference>
<dbReference type="Proteomes" id="UP000546007">
    <property type="component" value="Unassembled WGS sequence"/>
</dbReference>
<reference evidence="2 3" key="1">
    <citation type="submission" date="2020-08" db="EMBL/GenBank/DDBJ databases">
        <title>Genomic Encyclopedia of Type Strains, Phase IV (KMG-IV): sequencing the most valuable type-strain genomes for metagenomic binning, comparative biology and taxonomic classification.</title>
        <authorList>
            <person name="Goeker M."/>
        </authorList>
    </citation>
    <scope>NUCLEOTIDE SEQUENCE [LARGE SCALE GENOMIC DNA]</scope>
    <source>
        <strain evidence="2 3">DSM 105721</strain>
    </source>
</reference>
<dbReference type="PANTHER" id="PTHR30595:SF6">
    <property type="entry name" value="SCHLAFEN ALBA-2 DOMAIN-CONTAINING PROTEIN"/>
    <property type="match status" value="1"/>
</dbReference>
<dbReference type="Gene3D" id="1.10.10.10">
    <property type="entry name" value="Winged helix-like DNA-binding domain superfamily/Winged helix DNA-binding domain"/>
    <property type="match status" value="1"/>
</dbReference>
<dbReference type="OrthoDB" id="1120869at2"/>
<feature type="domain" description="Schlafen AlbA-2" evidence="1">
    <location>
        <begin position="14"/>
        <end position="128"/>
    </location>
</feature>
<comment type="caution">
    <text evidence="2">The sequence shown here is derived from an EMBL/GenBank/DDBJ whole genome shotgun (WGS) entry which is preliminary data.</text>
</comment>
<dbReference type="Pfam" id="PF04326">
    <property type="entry name" value="SLFN_AlbA_2"/>
    <property type="match status" value="1"/>
</dbReference>
<dbReference type="GeneID" id="93102603"/>
<dbReference type="Pfam" id="PF13749">
    <property type="entry name" value="HATPase_c_4"/>
    <property type="match status" value="1"/>
</dbReference>
<dbReference type="InterPro" id="IPR038475">
    <property type="entry name" value="RecG_C_sf"/>
</dbReference>
<organism evidence="2 3">
    <name type="scientific">Butyricimonas faecihominis</name>
    <dbReference type="NCBI Taxonomy" id="1472416"/>
    <lineage>
        <taxon>Bacteria</taxon>
        <taxon>Pseudomonadati</taxon>
        <taxon>Bacteroidota</taxon>
        <taxon>Bacteroidia</taxon>
        <taxon>Bacteroidales</taxon>
        <taxon>Odoribacteraceae</taxon>
        <taxon>Butyricimonas</taxon>
    </lineage>
</organism>
<evidence type="ECO:0000259" key="1">
    <source>
        <dbReference type="Pfam" id="PF04326"/>
    </source>
</evidence>
<dbReference type="EMBL" id="JACIES010000004">
    <property type="protein sequence ID" value="MBB4025988.1"/>
    <property type="molecule type" value="Genomic_DNA"/>
</dbReference>
<dbReference type="InterPro" id="IPR007421">
    <property type="entry name" value="Schlafen_AlbA_2_dom"/>
</dbReference>
<keyword evidence="3" id="KW-1185">Reference proteome</keyword>
<dbReference type="InterPro" id="IPR038461">
    <property type="entry name" value="Schlafen_AlbA_2_dom_sf"/>
</dbReference>
<dbReference type="SUPFAM" id="SSF46785">
    <property type="entry name" value="Winged helix' DNA-binding domain"/>
    <property type="match status" value="1"/>
</dbReference>
<gene>
    <name evidence="2" type="ORF">GGR14_001778</name>
</gene>
<dbReference type="PANTHER" id="PTHR30595">
    <property type="entry name" value="GLPR-RELATED TRANSCRIPTIONAL REPRESSOR"/>
    <property type="match status" value="1"/>
</dbReference>
<dbReference type="Gene3D" id="3.30.565.60">
    <property type="match status" value="1"/>
</dbReference>
<sequence length="510" mass="57173">MDSKELQQIVACGETSTVQFKEHFSNQDSIAAEMVAMSNACGGMILFGIKDKTGEITGLPYPEIQQINSMLANIATNLLRPVIYIQTETVIIDGHSVLVVRIAEGDNKPYKDLHGVIWTKQGADKRKVMENSEIIRLFQCSGMLYADEQPIPFTSEKDVNGSILDEFIRKEYGREKESFGVPYTELLQNLNILRGDKITLAGLLFFGKNPQQFRPTFMIKAVSFFGNNIAGVNYRDSKDITGTLPELFEKGMSFLKANLHSVQAGQGFNSIGQLEISEIALEELLQNALVHRDYTRNAPVRLLIFDNRVEIISPGCLPDGLTVESIKLGTAVVRNPFIASFCAKIMPYRGLGSGIIRALKEEPDLEFMNDPERMQFTSVINRVYDDKINVDEGANDHINDKINVDEGINDKINDKINVDEGVNDKINDKINVDEGANDKINDKINVDEEINEAETLILAFLERNPGAKGREIMLFLQKGRATIARYLKSLQEKELIEYRGSRKTGGYFKK</sequence>
<dbReference type="Gene3D" id="3.30.950.30">
    <property type="entry name" value="Schlafen, AAA domain"/>
    <property type="match status" value="1"/>
</dbReference>